<comment type="similarity">
    <text evidence="2 8">Belongs to the bacterial ribosomal protein bS20 family.</text>
</comment>
<evidence type="ECO:0000313" key="15">
    <source>
        <dbReference type="Proteomes" id="UP000255269"/>
    </source>
</evidence>
<evidence type="ECO:0000313" key="13">
    <source>
        <dbReference type="Proteomes" id="UP000037800"/>
    </source>
</evidence>
<dbReference type="Gene3D" id="1.20.58.110">
    <property type="entry name" value="Ribosomal protein S20"/>
    <property type="match status" value="1"/>
</dbReference>
<reference evidence="13 14" key="1">
    <citation type="submission" date="2014-06" db="EMBL/GenBank/DDBJ databases">
        <title>Helicobacter pullorum isolates in fresh chicken meat - phenotypic and genotypic features.</title>
        <authorList>
            <person name="Borges V."/>
            <person name="Santos A."/>
            <person name="Correia C.B."/>
            <person name="Saraiva M."/>
            <person name="Menard A."/>
            <person name="Vieira L."/>
            <person name="Sampaio D.A."/>
            <person name="Gomes J.P."/>
            <person name="Oleastro M."/>
        </authorList>
    </citation>
    <scope>NUCLEOTIDE SEQUENCE [LARGE SCALE GENOMIC DNA]</scope>
    <source>
        <strain evidence="11 14">229334/12</strain>
        <strain evidence="10 13">229336/12</strain>
    </source>
</reference>
<organism evidence="11 14">
    <name type="scientific">Helicobacter pullorum</name>
    <dbReference type="NCBI Taxonomy" id="35818"/>
    <lineage>
        <taxon>Bacteria</taxon>
        <taxon>Pseudomonadati</taxon>
        <taxon>Campylobacterota</taxon>
        <taxon>Epsilonproteobacteria</taxon>
        <taxon>Campylobacterales</taxon>
        <taxon>Helicobacteraceae</taxon>
        <taxon>Helicobacter</taxon>
    </lineage>
</organism>
<protein>
    <recommendedName>
        <fullName evidence="7 8">Small ribosomal subunit protein bS20</fullName>
    </recommendedName>
</protein>
<proteinExistence type="inferred from homology"/>
<evidence type="ECO:0000256" key="9">
    <source>
        <dbReference type="SAM" id="MobiDB-lite"/>
    </source>
</evidence>
<dbReference type="FunFam" id="1.20.58.110:FF:000001">
    <property type="entry name" value="30S ribosomal protein S20"/>
    <property type="match status" value="1"/>
</dbReference>
<dbReference type="OrthoDB" id="9807974at2"/>
<dbReference type="InterPro" id="IPR002583">
    <property type="entry name" value="Ribosomal_bS20"/>
</dbReference>
<evidence type="ECO:0000256" key="4">
    <source>
        <dbReference type="ARBA" id="ARBA00022884"/>
    </source>
</evidence>
<dbReference type="PANTHER" id="PTHR33398">
    <property type="entry name" value="30S RIBOSOMAL PROTEIN S20"/>
    <property type="match status" value="1"/>
</dbReference>
<dbReference type="EMBL" id="UGJF01000001">
    <property type="protein sequence ID" value="STQ88142.1"/>
    <property type="molecule type" value="Genomic_DNA"/>
</dbReference>
<evidence type="ECO:0000313" key="14">
    <source>
        <dbReference type="Proteomes" id="UP000037997"/>
    </source>
</evidence>
<dbReference type="GO" id="GO:0015935">
    <property type="term" value="C:small ribosomal subunit"/>
    <property type="evidence" value="ECO:0007669"/>
    <property type="project" value="TreeGrafter"/>
</dbReference>
<dbReference type="EMBL" id="JNOC01000056">
    <property type="protein sequence ID" value="KPH55175.1"/>
    <property type="molecule type" value="Genomic_DNA"/>
</dbReference>
<evidence type="ECO:0000256" key="5">
    <source>
        <dbReference type="ARBA" id="ARBA00022980"/>
    </source>
</evidence>
<keyword evidence="4 8" id="KW-0694">RNA-binding</keyword>
<comment type="function">
    <text evidence="1 8">Binds directly to 16S ribosomal RNA.</text>
</comment>
<dbReference type="Proteomes" id="UP000037800">
    <property type="component" value="Unassembled WGS sequence"/>
</dbReference>
<accession>A0A0N1EH95</accession>
<feature type="compositionally biased region" description="Basic and acidic residues" evidence="9">
    <location>
        <begin position="1"/>
        <end position="11"/>
    </location>
</feature>
<evidence type="ECO:0000313" key="12">
    <source>
        <dbReference type="EMBL" id="STQ88142.1"/>
    </source>
</evidence>
<name>A0A0N1EH95_9HELI</name>
<dbReference type="STRING" id="35818.HPU229336_04470"/>
<dbReference type="AlphaFoldDB" id="A0A0N1EH95"/>
<reference evidence="12 15" key="2">
    <citation type="submission" date="2018-06" db="EMBL/GenBank/DDBJ databases">
        <authorList>
            <consortium name="Pathogen Informatics"/>
            <person name="Doyle S."/>
        </authorList>
    </citation>
    <scope>NUCLEOTIDE SEQUENCE [LARGE SCALE GENOMIC DNA]</scope>
    <source>
        <strain evidence="12 15">NCTC13156</strain>
    </source>
</reference>
<dbReference type="PANTHER" id="PTHR33398:SF1">
    <property type="entry name" value="SMALL RIBOSOMAL SUBUNIT PROTEIN BS20C"/>
    <property type="match status" value="1"/>
</dbReference>
<dbReference type="InterPro" id="IPR036510">
    <property type="entry name" value="Ribosomal_bS20_sf"/>
</dbReference>
<dbReference type="EMBL" id="JNUR01000032">
    <property type="protein sequence ID" value="KPH50096.1"/>
    <property type="molecule type" value="Genomic_DNA"/>
</dbReference>
<feature type="region of interest" description="Disordered" evidence="9">
    <location>
        <begin position="1"/>
        <end position="20"/>
    </location>
</feature>
<evidence type="ECO:0000256" key="8">
    <source>
        <dbReference type="HAMAP-Rule" id="MF_00500"/>
    </source>
</evidence>
<evidence type="ECO:0000256" key="3">
    <source>
        <dbReference type="ARBA" id="ARBA00022730"/>
    </source>
</evidence>
<dbReference type="GO" id="GO:0003735">
    <property type="term" value="F:structural constituent of ribosome"/>
    <property type="evidence" value="ECO:0007669"/>
    <property type="project" value="InterPro"/>
</dbReference>
<dbReference type="Pfam" id="PF01649">
    <property type="entry name" value="Ribosomal_S20p"/>
    <property type="match status" value="1"/>
</dbReference>
<dbReference type="GO" id="GO:0005829">
    <property type="term" value="C:cytosol"/>
    <property type="evidence" value="ECO:0007669"/>
    <property type="project" value="TreeGrafter"/>
</dbReference>
<sequence length="91" mass="10533">MANHKSAEKRIRQTKKRTERNRYYKTRIKNMTRSLKEAIEAKDASKSQEVMKQINQAFHSYVSKGILKKNTAARKVSRLNASVKKLILANA</sequence>
<evidence type="ECO:0000313" key="11">
    <source>
        <dbReference type="EMBL" id="KPH55175.1"/>
    </source>
</evidence>
<dbReference type="Proteomes" id="UP000037997">
    <property type="component" value="Unassembled WGS sequence"/>
</dbReference>
<keyword evidence="6 8" id="KW-0687">Ribonucleoprotein</keyword>
<evidence type="ECO:0000256" key="2">
    <source>
        <dbReference type="ARBA" id="ARBA00007634"/>
    </source>
</evidence>
<dbReference type="RefSeq" id="WP_005022680.1">
    <property type="nucleotide sequence ID" value="NZ_CABKNZ010000040.1"/>
</dbReference>
<dbReference type="GO" id="GO:0006412">
    <property type="term" value="P:translation"/>
    <property type="evidence" value="ECO:0007669"/>
    <property type="project" value="UniProtKB-UniRule"/>
</dbReference>
<keyword evidence="3 8" id="KW-0699">rRNA-binding</keyword>
<dbReference type="GeneID" id="93197037"/>
<dbReference type="NCBIfam" id="TIGR00029">
    <property type="entry name" value="S20"/>
    <property type="match status" value="1"/>
</dbReference>
<dbReference type="HAMAP" id="MF_00500">
    <property type="entry name" value="Ribosomal_bS20"/>
    <property type="match status" value="1"/>
</dbReference>
<dbReference type="PATRIC" id="fig|35818.10.peg.915"/>
<dbReference type="GO" id="GO:0070181">
    <property type="term" value="F:small ribosomal subunit rRNA binding"/>
    <property type="evidence" value="ECO:0007669"/>
    <property type="project" value="TreeGrafter"/>
</dbReference>
<evidence type="ECO:0000256" key="7">
    <source>
        <dbReference type="ARBA" id="ARBA00035136"/>
    </source>
</evidence>
<gene>
    <name evidence="8 12" type="primary">rpsT</name>
    <name evidence="11" type="ORF">HPU229334_10085</name>
    <name evidence="10" type="ORF">HPU229336_04470</name>
    <name evidence="12" type="ORF">NCTC13156_00974</name>
</gene>
<evidence type="ECO:0000256" key="1">
    <source>
        <dbReference type="ARBA" id="ARBA00003134"/>
    </source>
</evidence>
<dbReference type="Proteomes" id="UP000255269">
    <property type="component" value="Unassembled WGS sequence"/>
</dbReference>
<keyword evidence="5 8" id="KW-0689">Ribosomal protein</keyword>
<evidence type="ECO:0000313" key="10">
    <source>
        <dbReference type="EMBL" id="KPH50096.1"/>
    </source>
</evidence>
<dbReference type="SUPFAM" id="SSF46992">
    <property type="entry name" value="Ribosomal protein S20"/>
    <property type="match status" value="1"/>
</dbReference>
<evidence type="ECO:0000256" key="6">
    <source>
        <dbReference type="ARBA" id="ARBA00023274"/>
    </source>
</evidence>